<evidence type="ECO:0000256" key="16">
    <source>
        <dbReference type="PROSITE-ProRule" id="PRU00047"/>
    </source>
</evidence>
<dbReference type="GO" id="GO:0004190">
    <property type="term" value="F:aspartic-type endopeptidase activity"/>
    <property type="evidence" value="ECO:0007669"/>
    <property type="project" value="UniProtKB-KW"/>
</dbReference>
<keyword evidence="16" id="KW-0863">Zinc-finger</keyword>
<dbReference type="PROSITE" id="PS50878">
    <property type="entry name" value="RT_POL"/>
    <property type="match status" value="1"/>
</dbReference>
<keyword evidence="7" id="KW-0064">Aspartyl protease</keyword>
<dbReference type="Pfam" id="PF17921">
    <property type="entry name" value="Integrase_H2C2"/>
    <property type="match status" value="1"/>
</dbReference>
<keyword evidence="15" id="KW-0233">DNA recombination</keyword>
<evidence type="ECO:0000256" key="11">
    <source>
        <dbReference type="ARBA" id="ARBA00022908"/>
    </source>
</evidence>
<dbReference type="PROSITE" id="PS50994">
    <property type="entry name" value="INTEGRASE"/>
    <property type="match status" value="1"/>
</dbReference>
<dbReference type="CDD" id="cd00303">
    <property type="entry name" value="retropepsin_like"/>
    <property type="match status" value="1"/>
</dbReference>
<dbReference type="PROSITE" id="PS50158">
    <property type="entry name" value="ZF_CCHC"/>
    <property type="match status" value="1"/>
</dbReference>
<keyword evidence="13" id="KW-0239">DNA-directed DNA polymerase</keyword>
<keyword evidence="14" id="KW-0238">DNA-binding</keyword>
<dbReference type="InterPro" id="IPR001878">
    <property type="entry name" value="Znf_CCHC"/>
</dbReference>
<feature type="compositionally biased region" description="Polar residues" evidence="17">
    <location>
        <begin position="280"/>
        <end position="290"/>
    </location>
</feature>
<dbReference type="SUPFAM" id="SSF56672">
    <property type="entry name" value="DNA/RNA polymerases"/>
    <property type="match status" value="1"/>
</dbReference>
<feature type="region of interest" description="Disordered" evidence="17">
    <location>
        <begin position="28"/>
        <end position="52"/>
    </location>
</feature>
<evidence type="ECO:0000256" key="14">
    <source>
        <dbReference type="ARBA" id="ARBA00023125"/>
    </source>
</evidence>
<evidence type="ECO:0000256" key="2">
    <source>
        <dbReference type="ARBA" id="ARBA00022670"/>
    </source>
</evidence>
<evidence type="ECO:0000256" key="6">
    <source>
        <dbReference type="ARBA" id="ARBA00022723"/>
    </source>
</evidence>
<evidence type="ECO:0000256" key="10">
    <source>
        <dbReference type="ARBA" id="ARBA00022842"/>
    </source>
</evidence>
<keyword evidence="4" id="KW-0548">Nucleotidyltransferase</keyword>
<feature type="domain" description="Reverse transcriptase" evidence="19">
    <location>
        <begin position="570"/>
        <end position="777"/>
    </location>
</feature>
<dbReference type="EC" id="2.7.7.49" evidence="1"/>
<keyword evidence="2" id="KW-0645">Protease</keyword>
<evidence type="ECO:0000256" key="9">
    <source>
        <dbReference type="ARBA" id="ARBA00022801"/>
    </source>
</evidence>
<dbReference type="InterPro" id="IPR041588">
    <property type="entry name" value="Integrase_H2C2"/>
</dbReference>
<dbReference type="InterPro" id="IPR005162">
    <property type="entry name" value="Retrotrans_gag_dom"/>
</dbReference>
<dbReference type="SUPFAM" id="SSF54160">
    <property type="entry name" value="Chromo domain-like"/>
    <property type="match status" value="1"/>
</dbReference>
<evidence type="ECO:0000256" key="12">
    <source>
        <dbReference type="ARBA" id="ARBA00022918"/>
    </source>
</evidence>
<dbReference type="Gene3D" id="3.10.20.370">
    <property type="match status" value="1"/>
</dbReference>
<keyword evidence="6" id="KW-0479">Metal-binding</keyword>
<dbReference type="InterPro" id="IPR001584">
    <property type="entry name" value="Integrase_cat-core"/>
</dbReference>
<evidence type="ECO:0000259" key="20">
    <source>
        <dbReference type="PROSITE" id="PS50994"/>
    </source>
</evidence>
<dbReference type="InterPro" id="IPR000477">
    <property type="entry name" value="RT_dom"/>
</dbReference>
<evidence type="ECO:0000256" key="15">
    <source>
        <dbReference type="ARBA" id="ARBA00023172"/>
    </source>
</evidence>
<dbReference type="InterPro" id="IPR056924">
    <property type="entry name" value="SH3_Tf2-1"/>
</dbReference>
<dbReference type="Gene3D" id="4.10.60.10">
    <property type="entry name" value="Zinc finger, CCHC-type"/>
    <property type="match status" value="1"/>
</dbReference>
<keyword evidence="12" id="KW-0695">RNA-directed DNA polymerase</keyword>
<feature type="domain" description="Integrase catalytic" evidence="20">
    <location>
        <begin position="1127"/>
        <end position="1294"/>
    </location>
</feature>
<dbReference type="Pfam" id="PF17917">
    <property type="entry name" value="RT_RNaseH"/>
    <property type="match status" value="1"/>
</dbReference>
<evidence type="ECO:0000256" key="4">
    <source>
        <dbReference type="ARBA" id="ARBA00022695"/>
    </source>
</evidence>
<evidence type="ECO:0000256" key="5">
    <source>
        <dbReference type="ARBA" id="ARBA00022722"/>
    </source>
</evidence>
<dbReference type="InterPro" id="IPR012337">
    <property type="entry name" value="RNaseH-like_sf"/>
</dbReference>
<evidence type="ECO:0000256" key="13">
    <source>
        <dbReference type="ARBA" id="ARBA00022932"/>
    </source>
</evidence>
<evidence type="ECO:0000259" key="19">
    <source>
        <dbReference type="PROSITE" id="PS50878"/>
    </source>
</evidence>
<dbReference type="GO" id="GO:0003887">
    <property type="term" value="F:DNA-directed DNA polymerase activity"/>
    <property type="evidence" value="ECO:0007669"/>
    <property type="project" value="UniProtKB-KW"/>
</dbReference>
<organism evidence="21 22">
    <name type="scientific">Gossypium anomalum</name>
    <dbReference type="NCBI Taxonomy" id="47600"/>
    <lineage>
        <taxon>Eukaryota</taxon>
        <taxon>Viridiplantae</taxon>
        <taxon>Streptophyta</taxon>
        <taxon>Embryophyta</taxon>
        <taxon>Tracheophyta</taxon>
        <taxon>Spermatophyta</taxon>
        <taxon>Magnoliopsida</taxon>
        <taxon>eudicotyledons</taxon>
        <taxon>Gunneridae</taxon>
        <taxon>Pentapetalae</taxon>
        <taxon>rosids</taxon>
        <taxon>malvids</taxon>
        <taxon>Malvales</taxon>
        <taxon>Malvaceae</taxon>
        <taxon>Malvoideae</taxon>
        <taxon>Gossypium</taxon>
    </lineage>
</organism>
<feature type="region of interest" description="Disordered" evidence="17">
    <location>
        <begin position="229"/>
        <end position="295"/>
    </location>
</feature>
<proteinExistence type="predicted"/>
<keyword evidence="8" id="KW-0255">Endonuclease</keyword>
<keyword evidence="11" id="KW-0229">DNA integration</keyword>
<evidence type="ECO:0000256" key="7">
    <source>
        <dbReference type="ARBA" id="ARBA00022750"/>
    </source>
</evidence>
<dbReference type="SUPFAM" id="SSF53098">
    <property type="entry name" value="Ribonuclease H-like"/>
    <property type="match status" value="1"/>
</dbReference>
<evidence type="ECO:0000313" key="21">
    <source>
        <dbReference type="EMBL" id="KAG8499101.1"/>
    </source>
</evidence>
<name>A0A8J6D8K0_9ROSI</name>
<evidence type="ECO:0000256" key="1">
    <source>
        <dbReference type="ARBA" id="ARBA00012493"/>
    </source>
</evidence>
<keyword evidence="22" id="KW-1185">Reference proteome</keyword>
<dbReference type="InterPro" id="IPR043502">
    <property type="entry name" value="DNA/RNA_pol_sf"/>
</dbReference>
<dbReference type="Gene3D" id="3.30.70.270">
    <property type="match status" value="2"/>
</dbReference>
<keyword evidence="10" id="KW-0460">Magnesium</keyword>
<keyword evidence="9" id="KW-0378">Hydrolase</keyword>
<dbReference type="GO" id="GO:0003677">
    <property type="term" value="F:DNA binding"/>
    <property type="evidence" value="ECO:0007669"/>
    <property type="project" value="UniProtKB-KW"/>
</dbReference>
<dbReference type="GO" id="GO:0006508">
    <property type="term" value="P:proteolysis"/>
    <property type="evidence" value="ECO:0007669"/>
    <property type="project" value="UniProtKB-KW"/>
</dbReference>
<evidence type="ECO:0000256" key="8">
    <source>
        <dbReference type="ARBA" id="ARBA00022759"/>
    </source>
</evidence>
<dbReference type="InterPro" id="IPR016197">
    <property type="entry name" value="Chromo-like_dom_sf"/>
</dbReference>
<dbReference type="InterPro" id="IPR041373">
    <property type="entry name" value="RT_RNaseH"/>
</dbReference>
<dbReference type="PANTHER" id="PTHR37984">
    <property type="entry name" value="PROTEIN CBG26694"/>
    <property type="match status" value="1"/>
</dbReference>
<dbReference type="Gene3D" id="1.10.340.70">
    <property type="match status" value="1"/>
</dbReference>
<evidence type="ECO:0000256" key="3">
    <source>
        <dbReference type="ARBA" id="ARBA00022679"/>
    </source>
</evidence>
<comment type="caution">
    <text evidence="21">The sequence shown here is derived from an EMBL/GenBank/DDBJ whole genome shotgun (WGS) entry which is preliminary data.</text>
</comment>
<feature type="compositionally biased region" description="Polar residues" evidence="17">
    <location>
        <begin position="258"/>
        <end position="272"/>
    </location>
</feature>
<dbReference type="InterPro" id="IPR043128">
    <property type="entry name" value="Rev_trsase/Diguanyl_cyclase"/>
</dbReference>
<dbReference type="GO" id="GO:0006310">
    <property type="term" value="P:DNA recombination"/>
    <property type="evidence" value="ECO:0007669"/>
    <property type="project" value="UniProtKB-KW"/>
</dbReference>
<dbReference type="Pfam" id="PF00098">
    <property type="entry name" value="zf-CCHC"/>
    <property type="match status" value="1"/>
</dbReference>
<sequence length="1616" mass="185024">MPRARFWQQSRVRGVTFIGIRAVMDPERAGNDDVESNAPAPAEGVAPSENRPVTVDQGGVTREALFQALNDWFAEFIRTNPAVRPPPPHDSQATHVAQASQSQYHFLETQPTTGGRHLSVVPKERVTWDFFQEEFRKKYISQRFIDQKRKEFLELKQGNMTVTDYEREFVRLSKYAQECVSTEAIMCKRFEDGLNDDIRLLVGVLEIKELVILVERACKAEELLKRKGKVETETQDTKKRQMSRSFQATSKRPKEFSTRSSFSAGQASQNRGSRFKDPKAQTTSTTSVGNVRQGRSGCPQCGRLHYGPCRAGENVCYKCGAPDHFVRECPEVASREVIQSARSENAPTRGRSPRQPRVGAGNRGTFRDSAVRPDARALARTYAIRAREEASSPDVIMGTFSLHNINVMALIDPGSTHSYVCMKLISSISMPIESTEFVIKVSNPLGKHVLVDKVCRNCPLMIRGYCFPADLMLLPFDEFDVILGMDWLTTHDVIVNCRKKFIELKCENGEILRVNSEESDSSFPIISVMSAQKCLRKGYEAYLAFVLNTKNPELKIESVPVVCEFPDVFPEELPGLPPVREVEFGIELIPGTTPISIAPYRMAPLELKELKAQLQELTDKGFVRPSSSPWGAPVLFVKKKDGSMRLCIDYRQLNKGATVFSKIDLRSGYYQLRVKESDVLKTAFRTRYGHYEFLVMPFGLTNAPAIFMDLMNRIFRPYLDKFVVVFIDDILIYSHNETEHAEHLRTVLHILRDNQLYAKFSKSEFWLREVGFLGHIVSGEGVKVDSSKISAIVDWKPPRNVSEVRSFLGLAGYYRRFVEGFSMIATPLTRLLRKDVKFEWTEKCQQSFDKLKASLTKAPVLVQPEPGKEFVIYSDASMNGLGCVLMQEGKVIAYASRQLKPHDKNYPTHDLELAAIIFALKIWRHHLYGERCRIFTDHKSLKYLMTQKDLNLRQRRWLELLKDYELVIDYHRGKANVVADALSRKLLFTLRALNTNLAMSNDGSILAEFRAKPVFFEEICETQKDDNELQAKRVQCESGIESDFWIGSDGCLMFRDRICVPKNDELIRKILQEAHSSSLSIHPGSTKMYNDLKKLYWWVGMKRDISEFVSRCLICQQVKAEHQVPSGLLQPVLVPEWKWDRVTMDFVTGLPLTLKKKDAIWVVIDKLTKSAHFIPIRMDYSLDKLAELYISEIVRLHGVPLSIISDRDPRFTSRFWKKLQEALGTKLSFSTAFHPQTDGQSERVIQVLEDMLRCCVLEFQGSWEKYLPLVEFAYNNSYQSSLKMAPYEVLYGRKCRTPLYWTELKENHIYGFDLVKETEEKVKIIRDCLKAASDRQKSYADLKRKEIEYQVGDKVFLKVSPWKKVLRFGKKGKLSPRFIGPFEVIERVGPLAYRLALPIELEKIHNVFHVSMLRRYRSDQTEVEIQPDMTYGEEPVKILAREVKQLRNKSIALVKVLWNRHGVDEATWEPEEAMQKQYPNLFTGQDRTGMNHVSPYQIYGFGDRNQPCKPILDIYMALETGIIHYLSSHSGIEGNVGGRSHYPRNNSGEKWFVVSRGTSVMQCNTSGRGMNNTECLAYDLSTTSEQVNYMGNNSRPQNNPYSNTYNAGWGNHPNFS</sequence>
<dbReference type="GO" id="GO:0003964">
    <property type="term" value="F:RNA-directed DNA polymerase activity"/>
    <property type="evidence" value="ECO:0007669"/>
    <property type="project" value="UniProtKB-KW"/>
</dbReference>
<reference evidence="21 22" key="1">
    <citation type="journal article" date="2021" name="bioRxiv">
        <title>The Gossypium anomalum genome as a resource for cotton improvement and evolutionary analysis of hybrid incompatibility.</title>
        <authorList>
            <person name="Grover C.E."/>
            <person name="Yuan D."/>
            <person name="Arick M.A."/>
            <person name="Miller E.R."/>
            <person name="Hu G."/>
            <person name="Peterson D.G."/>
            <person name="Wendel J.F."/>
            <person name="Udall J.A."/>
        </authorList>
    </citation>
    <scope>NUCLEOTIDE SEQUENCE [LARGE SCALE GENOMIC DNA]</scope>
    <source>
        <strain evidence="21">JFW-Udall</strain>
        <tissue evidence="21">Leaf</tissue>
    </source>
</reference>
<evidence type="ECO:0000313" key="22">
    <source>
        <dbReference type="Proteomes" id="UP000701853"/>
    </source>
</evidence>
<dbReference type="GO" id="GO:0008270">
    <property type="term" value="F:zinc ion binding"/>
    <property type="evidence" value="ECO:0007669"/>
    <property type="project" value="UniProtKB-KW"/>
</dbReference>
<dbReference type="GO" id="GO:0015074">
    <property type="term" value="P:DNA integration"/>
    <property type="evidence" value="ECO:0007669"/>
    <property type="project" value="UniProtKB-KW"/>
</dbReference>
<dbReference type="Gene3D" id="3.10.10.10">
    <property type="entry name" value="HIV Type 1 Reverse Transcriptase, subunit A, domain 1"/>
    <property type="match status" value="2"/>
</dbReference>
<dbReference type="InterPro" id="IPR036397">
    <property type="entry name" value="RNaseH_sf"/>
</dbReference>
<accession>A0A8J6D8K0</accession>
<protein>
    <recommendedName>
        <fullName evidence="1">RNA-directed DNA polymerase</fullName>
        <ecNumber evidence="1">2.7.7.49</ecNumber>
    </recommendedName>
</protein>
<dbReference type="GO" id="GO:0004519">
    <property type="term" value="F:endonuclease activity"/>
    <property type="evidence" value="ECO:0007669"/>
    <property type="project" value="UniProtKB-KW"/>
</dbReference>
<feature type="region of interest" description="Disordered" evidence="17">
    <location>
        <begin position="340"/>
        <end position="367"/>
    </location>
</feature>
<dbReference type="OrthoDB" id="992078at2759"/>
<dbReference type="Pfam" id="PF00078">
    <property type="entry name" value="RVT_1"/>
    <property type="match status" value="1"/>
</dbReference>
<dbReference type="FunFam" id="3.10.20.370:FF:000001">
    <property type="entry name" value="Retrovirus-related Pol polyprotein from transposon 17.6-like protein"/>
    <property type="match status" value="1"/>
</dbReference>
<gene>
    <name evidence="21" type="ORF">CXB51_005535</name>
</gene>
<evidence type="ECO:0000259" key="18">
    <source>
        <dbReference type="PROSITE" id="PS50158"/>
    </source>
</evidence>
<dbReference type="SUPFAM" id="SSF50630">
    <property type="entry name" value="Acid proteases"/>
    <property type="match status" value="1"/>
</dbReference>
<feature type="compositionally biased region" description="Basic and acidic residues" evidence="17">
    <location>
        <begin position="229"/>
        <end position="239"/>
    </location>
</feature>
<keyword evidence="16" id="KW-0862">Zinc</keyword>
<dbReference type="Pfam" id="PF03732">
    <property type="entry name" value="Retrotrans_gag"/>
    <property type="match status" value="1"/>
</dbReference>
<dbReference type="InterPro" id="IPR050951">
    <property type="entry name" value="Retrovirus_Pol_polyprotein"/>
</dbReference>
<keyword evidence="3" id="KW-0808">Transferase</keyword>
<dbReference type="CDD" id="cd01647">
    <property type="entry name" value="RT_LTR"/>
    <property type="match status" value="1"/>
</dbReference>
<dbReference type="EMBL" id="JAHUZN010000003">
    <property type="protein sequence ID" value="KAG8499101.1"/>
    <property type="molecule type" value="Genomic_DNA"/>
</dbReference>
<dbReference type="FunFam" id="3.30.70.270:FF:000020">
    <property type="entry name" value="Transposon Tf2-6 polyprotein-like Protein"/>
    <property type="match status" value="1"/>
</dbReference>
<dbReference type="Proteomes" id="UP000701853">
    <property type="component" value="Chromosome 3"/>
</dbReference>
<dbReference type="PANTHER" id="PTHR37984:SF5">
    <property type="entry name" value="PROTEIN NYNRIN-LIKE"/>
    <property type="match status" value="1"/>
</dbReference>
<dbReference type="Pfam" id="PF24626">
    <property type="entry name" value="SH3_Tf2-1"/>
    <property type="match status" value="1"/>
</dbReference>
<evidence type="ECO:0000256" key="17">
    <source>
        <dbReference type="SAM" id="MobiDB-lite"/>
    </source>
</evidence>
<dbReference type="SMART" id="SM00343">
    <property type="entry name" value="ZnF_C2HC"/>
    <property type="match status" value="1"/>
</dbReference>
<dbReference type="CDD" id="cd09274">
    <property type="entry name" value="RNase_HI_RT_Ty3"/>
    <property type="match status" value="1"/>
</dbReference>
<dbReference type="Pfam" id="PF08284">
    <property type="entry name" value="RVP_2"/>
    <property type="match status" value="1"/>
</dbReference>
<feature type="domain" description="CCHC-type" evidence="18">
    <location>
        <begin position="316"/>
        <end position="331"/>
    </location>
</feature>
<dbReference type="Gene3D" id="2.40.70.10">
    <property type="entry name" value="Acid Proteases"/>
    <property type="match status" value="1"/>
</dbReference>
<keyword evidence="5" id="KW-0540">Nuclease</keyword>
<dbReference type="Gene3D" id="3.30.420.10">
    <property type="entry name" value="Ribonuclease H-like superfamily/Ribonuclease H"/>
    <property type="match status" value="1"/>
</dbReference>
<dbReference type="FunFam" id="3.10.10.10:FF:000002">
    <property type="entry name" value="Retrovirus-related Pol polyprotein from transposon 17.6-like protein"/>
    <property type="match status" value="1"/>
</dbReference>
<dbReference type="InterPro" id="IPR021109">
    <property type="entry name" value="Peptidase_aspartic_dom_sf"/>
</dbReference>